<dbReference type="InterPro" id="IPR005746">
    <property type="entry name" value="Thioredoxin"/>
</dbReference>
<dbReference type="InterPro" id="IPR017937">
    <property type="entry name" value="Thioredoxin_CS"/>
</dbReference>
<dbReference type="Pfam" id="PF00085">
    <property type="entry name" value="Thioredoxin"/>
    <property type="match status" value="1"/>
</dbReference>
<comment type="similarity">
    <text evidence="1">Belongs to the thioredoxin family.</text>
</comment>
<accession>Q5DA40</accession>
<proteinExistence type="evidence at transcript level"/>
<dbReference type="FunFam" id="3.40.30.10:FF:000001">
    <property type="entry name" value="Thioredoxin"/>
    <property type="match status" value="1"/>
</dbReference>
<evidence type="ECO:0000313" key="7">
    <source>
        <dbReference type="EMBL" id="AAW27316.1"/>
    </source>
</evidence>
<evidence type="ECO:0000259" key="6">
    <source>
        <dbReference type="PROSITE" id="PS51352"/>
    </source>
</evidence>
<dbReference type="AlphaFoldDB" id="Q5DA40"/>
<dbReference type="InterPro" id="IPR013766">
    <property type="entry name" value="Thioredoxin_domain"/>
</dbReference>
<dbReference type="GO" id="GO:0015035">
    <property type="term" value="F:protein-disulfide reductase activity"/>
    <property type="evidence" value="ECO:0007669"/>
    <property type="project" value="InterPro"/>
</dbReference>
<reference evidence="7" key="1">
    <citation type="submission" date="2004-11" db="EMBL/GenBank/DDBJ databases">
        <title>The full-length cDNA sequences of Schistosoma japonicum genes.</title>
        <authorList>
            <person name="Han Z."/>
        </authorList>
    </citation>
    <scope>NUCLEOTIDE SEQUENCE</scope>
</reference>
<dbReference type="SUPFAM" id="SSF52833">
    <property type="entry name" value="Thioredoxin-like"/>
    <property type="match status" value="1"/>
</dbReference>
<dbReference type="GO" id="GO:0045454">
    <property type="term" value="P:cell redox homeostasis"/>
    <property type="evidence" value="ECO:0007669"/>
    <property type="project" value="TreeGrafter"/>
</dbReference>
<dbReference type="PROSITE" id="PS00194">
    <property type="entry name" value="THIOREDOXIN_1"/>
    <property type="match status" value="1"/>
</dbReference>
<sequence length="150" mass="17180">MMLESPSIRILQRTVGSSFLSKQIPFSRFFSNVTKTNPEYGVTNIQDDIDFRKRVLENPAPVLVDFHAKWCGPCKILGPRLENVMKSYMNSVLLAKVDVDQLDTVAEKYKISVVPTVISIKNGKEIERFQGAKEEEFIRRKIEYMLAHNG</sequence>
<keyword evidence="3" id="KW-0249">Electron transport</keyword>
<keyword evidence="5" id="KW-0676">Redox-active center</keyword>
<evidence type="ECO:0000256" key="2">
    <source>
        <dbReference type="ARBA" id="ARBA00022448"/>
    </source>
</evidence>
<evidence type="ECO:0000256" key="5">
    <source>
        <dbReference type="ARBA" id="ARBA00023284"/>
    </source>
</evidence>
<keyword evidence="4" id="KW-1015">Disulfide bond</keyword>
<reference evidence="7" key="2">
    <citation type="journal article" date="2006" name="PLoS Pathog.">
        <title>New perspectives on host-parasite interplay by comparative transcriptomic and proteomic analyses of Schistosoma japonicum.</title>
        <authorList>
            <person name="Liu F."/>
            <person name="Lu J."/>
            <person name="Hu W."/>
            <person name="Wang S.Y."/>
            <person name="Cui S.J."/>
            <person name="Chi M."/>
            <person name="Yan Q."/>
            <person name="Wang X.R."/>
            <person name="Song H.D."/>
            <person name="Xu X.N."/>
            <person name="Wang J.J."/>
            <person name="Zhang X.L."/>
            <person name="Zhang X."/>
            <person name="Wang Z.Q."/>
            <person name="Xue C.L."/>
            <person name="Brindley P.J."/>
            <person name="McManus D.P."/>
            <person name="Yang P.Y."/>
            <person name="Feng Z."/>
            <person name="Chen Z."/>
            <person name="Han Z.G."/>
        </authorList>
    </citation>
    <scope>NUCLEOTIDE SEQUENCE</scope>
</reference>
<organism evidence="7">
    <name type="scientific">Schistosoma japonicum</name>
    <name type="common">Blood fluke</name>
    <dbReference type="NCBI Taxonomy" id="6182"/>
    <lineage>
        <taxon>Eukaryota</taxon>
        <taxon>Metazoa</taxon>
        <taxon>Spiralia</taxon>
        <taxon>Lophotrochozoa</taxon>
        <taxon>Platyhelminthes</taxon>
        <taxon>Trematoda</taxon>
        <taxon>Digenea</taxon>
        <taxon>Strigeidida</taxon>
        <taxon>Schistosomatoidea</taxon>
        <taxon>Schistosomatidae</taxon>
        <taxon>Schistosoma</taxon>
    </lineage>
</organism>
<evidence type="ECO:0000256" key="3">
    <source>
        <dbReference type="ARBA" id="ARBA00022982"/>
    </source>
</evidence>
<dbReference type="Gene3D" id="3.40.30.10">
    <property type="entry name" value="Glutaredoxin"/>
    <property type="match status" value="1"/>
</dbReference>
<dbReference type="PROSITE" id="PS51352">
    <property type="entry name" value="THIOREDOXIN_2"/>
    <property type="match status" value="1"/>
</dbReference>
<name>Q5DA40_SCHJA</name>
<dbReference type="GO" id="GO:0005739">
    <property type="term" value="C:mitochondrion"/>
    <property type="evidence" value="ECO:0007669"/>
    <property type="project" value="TreeGrafter"/>
</dbReference>
<protein>
    <submittedName>
        <fullName evidence="7">SJCHGC03107 protein</fullName>
    </submittedName>
</protein>
<dbReference type="CDD" id="cd02947">
    <property type="entry name" value="TRX_family"/>
    <property type="match status" value="1"/>
</dbReference>
<dbReference type="EMBL" id="AY815584">
    <property type="protein sequence ID" value="AAW27316.1"/>
    <property type="molecule type" value="mRNA"/>
</dbReference>
<dbReference type="NCBIfam" id="TIGR01068">
    <property type="entry name" value="thioredoxin"/>
    <property type="match status" value="1"/>
</dbReference>
<keyword evidence="2" id="KW-0813">Transport</keyword>
<dbReference type="PRINTS" id="PR00421">
    <property type="entry name" value="THIOREDOXIN"/>
</dbReference>
<dbReference type="PANTHER" id="PTHR43601">
    <property type="entry name" value="THIOREDOXIN, MITOCHONDRIAL"/>
    <property type="match status" value="1"/>
</dbReference>
<dbReference type="InterPro" id="IPR036249">
    <property type="entry name" value="Thioredoxin-like_sf"/>
</dbReference>
<evidence type="ECO:0000256" key="4">
    <source>
        <dbReference type="ARBA" id="ARBA00023157"/>
    </source>
</evidence>
<feature type="domain" description="Thioredoxin" evidence="6">
    <location>
        <begin position="31"/>
        <end position="147"/>
    </location>
</feature>
<evidence type="ECO:0000256" key="1">
    <source>
        <dbReference type="ARBA" id="ARBA00008987"/>
    </source>
</evidence>
<dbReference type="PANTHER" id="PTHR43601:SF3">
    <property type="entry name" value="THIOREDOXIN, MITOCHONDRIAL"/>
    <property type="match status" value="1"/>
</dbReference>